<accession>A0ABD1NFS5</accession>
<keyword evidence="6" id="KW-0175">Coiled coil</keyword>
<evidence type="ECO:0000256" key="5">
    <source>
        <dbReference type="ARBA" id="ARBA00023004"/>
    </source>
</evidence>
<name>A0ABD1NFS5_9FABA</name>
<evidence type="ECO:0000256" key="1">
    <source>
        <dbReference type="ARBA" id="ARBA00010617"/>
    </source>
</evidence>
<keyword evidence="8" id="KW-0812">Transmembrane</keyword>
<feature type="region of interest" description="Disordered" evidence="7">
    <location>
        <begin position="87"/>
        <end position="116"/>
    </location>
</feature>
<protein>
    <submittedName>
        <fullName evidence="9">Uncharacterized protein</fullName>
    </submittedName>
</protein>
<gene>
    <name evidence="9" type="ORF">Fmac_000969</name>
</gene>
<dbReference type="InterPro" id="IPR001128">
    <property type="entry name" value="Cyt_P450"/>
</dbReference>
<dbReference type="PANTHER" id="PTHR47955:SF8">
    <property type="entry name" value="CYTOCHROME P450 71D11-LIKE"/>
    <property type="match status" value="1"/>
</dbReference>
<dbReference type="Proteomes" id="UP001603857">
    <property type="component" value="Unassembled WGS sequence"/>
</dbReference>
<reference evidence="9 10" key="1">
    <citation type="submission" date="2024-08" db="EMBL/GenBank/DDBJ databases">
        <title>Insights into the chromosomal genome structure of Flemingia macrophylla.</title>
        <authorList>
            <person name="Ding Y."/>
            <person name="Zhao Y."/>
            <person name="Bi W."/>
            <person name="Wu M."/>
            <person name="Zhao G."/>
            <person name="Gong Y."/>
            <person name="Li W."/>
            <person name="Zhang P."/>
        </authorList>
    </citation>
    <scope>NUCLEOTIDE SEQUENCE [LARGE SCALE GENOMIC DNA]</scope>
    <source>
        <strain evidence="9">DYQJB</strain>
        <tissue evidence="9">Leaf</tissue>
    </source>
</reference>
<keyword evidence="8" id="KW-1133">Transmembrane helix</keyword>
<dbReference type="GO" id="GO:0046872">
    <property type="term" value="F:metal ion binding"/>
    <property type="evidence" value="ECO:0007669"/>
    <property type="project" value="UniProtKB-KW"/>
</dbReference>
<evidence type="ECO:0000256" key="4">
    <source>
        <dbReference type="ARBA" id="ARBA00023002"/>
    </source>
</evidence>
<dbReference type="InterPro" id="IPR036396">
    <property type="entry name" value="Cyt_P450_sf"/>
</dbReference>
<dbReference type="SUPFAM" id="SSF48264">
    <property type="entry name" value="Cytochrome P450"/>
    <property type="match status" value="1"/>
</dbReference>
<feature type="region of interest" description="Disordered" evidence="7">
    <location>
        <begin position="1"/>
        <end position="29"/>
    </location>
</feature>
<dbReference type="EMBL" id="JBGMDY010000001">
    <property type="protein sequence ID" value="KAL2346969.1"/>
    <property type="molecule type" value="Genomic_DNA"/>
</dbReference>
<evidence type="ECO:0000256" key="7">
    <source>
        <dbReference type="SAM" id="MobiDB-lite"/>
    </source>
</evidence>
<evidence type="ECO:0000256" key="2">
    <source>
        <dbReference type="ARBA" id="ARBA00022617"/>
    </source>
</evidence>
<evidence type="ECO:0000256" key="3">
    <source>
        <dbReference type="ARBA" id="ARBA00022723"/>
    </source>
</evidence>
<evidence type="ECO:0000256" key="6">
    <source>
        <dbReference type="SAM" id="Coils"/>
    </source>
</evidence>
<feature type="transmembrane region" description="Helical" evidence="8">
    <location>
        <begin position="138"/>
        <end position="160"/>
    </location>
</feature>
<comment type="caution">
    <text evidence="9">The sequence shown here is derived from an EMBL/GenBank/DDBJ whole genome shotgun (WGS) entry which is preliminary data.</text>
</comment>
<organism evidence="9 10">
    <name type="scientific">Flemingia macrophylla</name>
    <dbReference type="NCBI Taxonomy" id="520843"/>
    <lineage>
        <taxon>Eukaryota</taxon>
        <taxon>Viridiplantae</taxon>
        <taxon>Streptophyta</taxon>
        <taxon>Embryophyta</taxon>
        <taxon>Tracheophyta</taxon>
        <taxon>Spermatophyta</taxon>
        <taxon>Magnoliopsida</taxon>
        <taxon>eudicotyledons</taxon>
        <taxon>Gunneridae</taxon>
        <taxon>Pentapetalae</taxon>
        <taxon>rosids</taxon>
        <taxon>fabids</taxon>
        <taxon>Fabales</taxon>
        <taxon>Fabaceae</taxon>
        <taxon>Papilionoideae</taxon>
        <taxon>50 kb inversion clade</taxon>
        <taxon>NPAAA clade</taxon>
        <taxon>indigoferoid/millettioid clade</taxon>
        <taxon>Phaseoleae</taxon>
        <taxon>Flemingia</taxon>
    </lineage>
</organism>
<evidence type="ECO:0000256" key="8">
    <source>
        <dbReference type="SAM" id="Phobius"/>
    </source>
</evidence>
<dbReference type="GO" id="GO:0004497">
    <property type="term" value="F:monooxygenase activity"/>
    <property type="evidence" value="ECO:0007669"/>
    <property type="project" value="UniProtKB-KW"/>
</dbReference>
<dbReference type="InterPro" id="IPR002401">
    <property type="entry name" value="Cyt_P450_E_grp-I"/>
</dbReference>
<evidence type="ECO:0000313" key="9">
    <source>
        <dbReference type="EMBL" id="KAL2346969.1"/>
    </source>
</evidence>
<dbReference type="PRINTS" id="PR00463">
    <property type="entry name" value="EP450I"/>
</dbReference>
<dbReference type="PANTHER" id="PTHR47955">
    <property type="entry name" value="CYTOCHROME P450 FAMILY 71 PROTEIN"/>
    <property type="match status" value="1"/>
</dbReference>
<dbReference type="Gene3D" id="1.10.630.10">
    <property type="entry name" value="Cytochrome P450"/>
    <property type="match status" value="1"/>
</dbReference>
<feature type="compositionally biased region" description="Basic and acidic residues" evidence="7">
    <location>
        <begin position="100"/>
        <end position="116"/>
    </location>
</feature>
<keyword evidence="8" id="KW-0472">Membrane</keyword>
<comment type="similarity">
    <text evidence="1">Belongs to the cytochrome P450 family.</text>
</comment>
<feature type="compositionally biased region" description="Low complexity" evidence="7">
    <location>
        <begin position="20"/>
        <end position="29"/>
    </location>
</feature>
<keyword evidence="5" id="KW-0408">Iron</keyword>
<keyword evidence="4" id="KW-0560">Oxidoreductase</keyword>
<keyword evidence="10" id="KW-1185">Reference proteome</keyword>
<sequence length="448" mass="50937">MSKKGRIFGLGSEAGKYKPSSSGSYDGISNSEYEQMKNLISNLSEENKTLKEQLQSHSELIRASQEESRLVREQAEQFMETFSLGLASQPLHPPQPPPTHDQDAPQSKDNESDDDHDIKRLDWKESERLVASLALPSIYQMAPLLLFVSLFVVLLMKFFIDKSRKRRSNLPPGPPIIPIIGNLHQIGTPPHLVLQRLAQKYGPIIFLQLGQIPTVVVSSARLAKEVLKTHDLALCSRPQLFSAKYLLYNCTDIGFCPYGAYWRHVRKICILELLRSYPGTTDLSMMLGLYANDVLCRVAFGMDFSEGRDYQRHGFQKMLDDHHELMGGFNVGDFFPSLEFLNGLTGLKSRLQDNFRRFDKLLDQILNEHMSANKVEEHKDLVDVLLEVQKNGSDDMPLTTDNIKAVILSPSIPKSLDFRCRPFILSVPDFHHRPFIPNLTFASLFLHR</sequence>
<evidence type="ECO:0000313" key="10">
    <source>
        <dbReference type="Proteomes" id="UP001603857"/>
    </source>
</evidence>
<dbReference type="Pfam" id="PF00067">
    <property type="entry name" value="p450"/>
    <property type="match status" value="2"/>
</dbReference>
<feature type="coiled-coil region" evidence="6">
    <location>
        <begin position="33"/>
        <end position="67"/>
    </location>
</feature>
<dbReference type="AlphaFoldDB" id="A0ABD1NFS5"/>
<proteinExistence type="inferred from homology"/>
<keyword evidence="3" id="KW-0479">Metal-binding</keyword>
<keyword evidence="2" id="KW-0349">Heme</keyword>